<dbReference type="PANTHER" id="PTHR36748">
    <property type="entry name" value="MENTAL RETARDATION GTPASE ACTIVATING PROTEIN"/>
    <property type="match status" value="1"/>
</dbReference>
<dbReference type="AlphaFoldDB" id="A0A830BCE8"/>
<organism evidence="1 2">
    <name type="scientific">Phtheirospermum japonicum</name>
    <dbReference type="NCBI Taxonomy" id="374723"/>
    <lineage>
        <taxon>Eukaryota</taxon>
        <taxon>Viridiplantae</taxon>
        <taxon>Streptophyta</taxon>
        <taxon>Embryophyta</taxon>
        <taxon>Tracheophyta</taxon>
        <taxon>Spermatophyta</taxon>
        <taxon>Magnoliopsida</taxon>
        <taxon>eudicotyledons</taxon>
        <taxon>Gunneridae</taxon>
        <taxon>Pentapetalae</taxon>
        <taxon>asterids</taxon>
        <taxon>lamiids</taxon>
        <taxon>Lamiales</taxon>
        <taxon>Orobanchaceae</taxon>
        <taxon>Orobanchaceae incertae sedis</taxon>
        <taxon>Phtheirospermum</taxon>
    </lineage>
</organism>
<accession>A0A830BCE8</accession>
<comment type="caution">
    <text evidence="1">The sequence shown here is derived from an EMBL/GenBank/DDBJ whole genome shotgun (WGS) entry which is preliminary data.</text>
</comment>
<dbReference type="Proteomes" id="UP000653305">
    <property type="component" value="Unassembled WGS sequence"/>
</dbReference>
<evidence type="ECO:0000313" key="1">
    <source>
        <dbReference type="EMBL" id="GFP85300.1"/>
    </source>
</evidence>
<gene>
    <name evidence="1" type="ORF">PHJA_000673700</name>
</gene>
<protein>
    <submittedName>
        <fullName evidence="1">Uncharacterized protein</fullName>
    </submittedName>
</protein>
<reference evidence="1" key="1">
    <citation type="submission" date="2020-07" db="EMBL/GenBank/DDBJ databases">
        <title>Ethylene signaling mediates host invasion by parasitic plants.</title>
        <authorList>
            <person name="Yoshida S."/>
        </authorList>
    </citation>
    <scope>NUCLEOTIDE SEQUENCE</scope>
    <source>
        <strain evidence="1">Okayama</strain>
    </source>
</reference>
<keyword evidence="2" id="KW-1185">Reference proteome</keyword>
<dbReference type="OrthoDB" id="1910697at2759"/>
<dbReference type="PANTHER" id="PTHR36748:SF3">
    <property type="entry name" value="MENTAL RETARDATION GTPASE ACTIVATING PROTEIN"/>
    <property type="match status" value="1"/>
</dbReference>
<proteinExistence type="predicted"/>
<name>A0A830BCE8_9LAMI</name>
<dbReference type="EMBL" id="BMAC01000103">
    <property type="protein sequence ID" value="GFP85300.1"/>
    <property type="molecule type" value="Genomic_DNA"/>
</dbReference>
<sequence>MEQSSLGTRHQDETDFSLKEWALKAKISRTNTSSRRFSESNLRSFRENALSFRSNITISSTASSPGYTLKGEIDPSTYSFTTAPESITGKNSGIHGNMCHQMDTLSTPNGMMQKNTYAILYQDKVPMECLSAKDAKRKIVSQRNKPNHNVCPSHLP</sequence>
<evidence type="ECO:0000313" key="2">
    <source>
        <dbReference type="Proteomes" id="UP000653305"/>
    </source>
</evidence>